<evidence type="ECO:0000256" key="3">
    <source>
        <dbReference type="ARBA" id="ARBA00022723"/>
    </source>
</evidence>
<evidence type="ECO:0000256" key="9">
    <source>
        <dbReference type="SAM" id="MobiDB-lite"/>
    </source>
</evidence>
<keyword evidence="3" id="KW-0479">Metal-binding</keyword>
<comment type="similarity">
    <text evidence="1 8">Belongs to the dwarfin/SMAD family.</text>
</comment>
<sequence>MHSSTSITSLFSFTSPAVKRLLGWKQGDEEEKWAEKAVDSLVKKLKKKKGAMEELEKALSCPGQPSKCVTIPRSLDGRLQVSHRKGLPHVIYCRVWRWPDLQRVETPVLPPVLVPRHSEFNPQHSLLAKFRNASLHNEPLMPQNATYPDSFPPHPCTSFSSPSSSSLTQSPTPASYPNSPSSAAEPASPYHITAETPPPPYSMMETAPTEDVKPGDSSNTHKLTFSAPHIDLRPVCYEEPEYWCSVAYYELNNRVGETFHASSRSVLVDGFTDPSNNKNRFCLGLLSNVNRNSTIEHTRRHIGKGVHLYYVGGEVYAECLSDSSIFVQSRNCNYQHGFHATTVCKIPSGCSLKIFNNQLFAELLSQSVNHGFEVVYELTKMCTIRMSFVKGWGAEYHRQDVTSTPCWIEVHLHGPLQWLDKESTII</sequence>
<feature type="region of interest" description="Disordered" evidence="9">
    <location>
        <begin position="139"/>
        <end position="218"/>
    </location>
</feature>
<keyword evidence="7 8" id="KW-0539">Nucleus</keyword>
<reference evidence="12 13" key="1">
    <citation type="submission" date="2021-04" db="EMBL/GenBank/DDBJ databases">
        <authorList>
            <person name="De Guttry C."/>
            <person name="Zahm M."/>
            <person name="Klopp C."/>
            <person name="Cabau C."/>
            <person name="Louis A."/>
            <person name="Berthelot C."/>
            <person name="Parey E."/>
            <person name="Roest Crollius H."/>
            <person name="Montfort J."/>
            <person name="Robinson-Rechavi M."/>
            <person name="Bucao C."/>
            <person name="Bouchez O."/>
            <person name="Gislard M."/>
            <person name="Lluch J."/>
            <person name="Milhes M."/>
            <person name="Lampietro C."/>
            <person name="Lopez Roques C."/>
            <person name="Donnadieu C."/>
            <person name="Braasch I."/>
            <person name="Desvignes T."/>
            <person name="Postlethwait J."/>
            <person name="Bobe J."/>
            <person name="Wedekind C."/>
            <person name="Guiguen Y."/>
        </authorList>
    </citation>
    <scope>NUCLEOTIDE SEQUENCE [LARGE SCALE GENOMIC DNA]</scope>
    <source>
        <strain evidence="12">Cs_M1</strain>
        <tissue evidence="12">Blood</tissue>
    </source>
</reference>
<feature type="compositionally biased region" description="Low complexity" evidence="9">
    <location>
        <begin position="156"/>
        <end position="189"/>
    </location>
</feature>
<dbReference type="Pfam" id="PF03165">
    <property type="entry name" value="MH1"/>
    <property type="match status" value="1"/>
</dbReference>
<keyword evidence="5 8" id="KW-0805">Transcription regulation</keyword>
<dbReference type="SUPFAM" id="SSF56366">
    <property type="entry name" value="SMAD MH1 domain"/>
    <property type="match status" value="1"/>
</dbReference>
<dbReference type="GO" id="GO:0000978">
    <property type="term" value="F:RNA polymerase II cis-regulatory region sequence-specific DNA binding"/>
    <property type="evidence" value="ECO:0007669"/>
    <property type="project" value="TreeGrafter"/>
</dbReference>
<dbReference type="GO" id="GO:0060395">
    <property type="term" value="P:SMAD protein signal transduction"/>
    <property type="evidence" value="ECO:0007669"/>
    <property type="project" value="TreeGrafter"/>
</dbReference>
<name>A0AAN8QY27_9TELE</name>
<dbReference type="AlphaFoldDB" id="A0AAN8QY27"/>
<dbReference type="InterPro" id="IPR013790">
    <property type="entry name" value="Dwarfin"/>
</dbReference>
<proteinExistence type="inferred from homology"/>
<dbReference type="InterPro" id="IPR036578">
    <property type="entry name" value="SMAD_MH1_sf"/>
</dbReference>
<keyword evidence="13" id="KW-1185">Reference proteome</keyword>
<evidence type="ECO:0000256" key="2">
    <source>
        <dbReference type="ARBA" id="ARBA00022490"/>
    </source>
</evidence>
<evidence type="ECO:0000313" key="13">
    <source>
        <dbReference type="Proteomes" id="UP001356427"/>
    </source>
</evidence>
<feature type="domain" description="MH2" evidence="11">
    <location>
        <begin position="243"/>
        <end position="426"/>
    </location>
</feature>
<comment type="subcellular location">
    <subcellularLocation>
        <location evidence="8">Cytoplasm</location>
    </subcellularLocation>
    <subcellularLocation>
        <location evidence="8">Nucleus</location>
    </subcellularLocation>
</comment>
<evidence type="ECO:0000256" key="5">
    <source>
        <dbReference type="ARBA" id="ARBA00023015"/>
    </source>
</evidence>
<dbReference type="Pfam" id="PF03166">
    <property type="entry name" value="MH2"/>
    <property type="match status" value="1"/>
</dbReference>
<dbReference type="SMART" id="SM00523">
    <property type="entry name" value="DWA"/>
    <property type="match status" value="1"/>
</dbReference>
<dbReference type="GO" id="GO:0071144">
    <property type="term" value="C:heteromeric SMAD protein complex"/>
    <property type="evidence" value="ECO:0007669"/>
    <property type="project" value="TreeGrafter"/>
</dbReference>
<dbReference type="GO" id="GO:0030509">
    <property type="term" value="P:BMP signaling pathway"/>
    <property type="evidence" value="ECO:0007669"/>
    <property type="project" value="TreeGrafter"/>
</dbReference>
<evidence type="ECO:0000313" key="12">
    <source>
        <dbReference type="EMBL" id="KAK6305782.1"/>
    </source>
</evidence>
<dbReference type="PANTHER" id="PTHR13703:SF41">
    <property type="entry name" value="MOTHERS AGAINST DECAPENTAPLEGIC HOMOLOG 9"/>
    <property type="match status" value="1"/>
</dbReference>
<dbReference type="PROSITE" id="PS51076">
    <property type="entry name" value="MH2"/>
    <property type="match status" value="1"/>
</dbReference>
<dbReference type="PROSITE" id="PS51075">
    <property type="entry name" value="MH1"/>
    <property type="match status" value="1"/>
</dbReference>
<dbReference type="GO" id="GO:0070411">
    <property type="term" value="F:I-SMAD binding"/>
    <property type="evidence" value="ECO:0007669"/>
    <property type="project" value="TreeGrafter"/>
</dbReference>
<evidence type="ECO:0000256" key="6">
    <source>
        <dbReference type="ARBA" id="ARBA00023163"/>
    </source>
</evidence>
<dbReference type="EMBL" id="JAGTTL010000022">
    <property type="protein sequence ID" value="KAK6305782.1"/>
    <property type="molecule type" value="Genomic_DNA"/>
</dbReference>
<dbReference type="InterPro" id="IPR003619">
    <property type="entry name" value="MAD_homology1_Dwarfin-type"/>
</dbReference>
<accession>A0AAN8QY27</accession>
<feature type="domain" description="MH1" evidence="10">
    <location>
        <begin position="16"/>
        <end position="146"/>
    </location>
</feature>
<dbReference type="FunFam" id="2.60.200.10:FF:000001">
    <property type="entry name" value="Mothers against decapentaplegic homolog"/>
    <property type="match status" value="1"/>
</dbReference>
<dbReference type="SMART" id="SM00524">
    <property type="entry name" value="DWB"/>
    <property type="match status" value="1"/>
</dbReference>
<dbReference type="GO" id="GO:0000981">
    <property type="term" value="F:DNA-binding transcription factor activity, RNA polymerase II-specific"/>
    <property type="evidence" value="ECO:0007669"/>
    <property type="project" value="TreeGrafter"/>
</dbReference>
<dbReference type="PANTHER" id="PTHR13703">
    <property type="entry name" value="SMAD"/>
    <property type="match status" value="1"/>
</dbReference>
<dbReference type="InterPro" id="IPR008984">
    <property type="entry name" value="SMAD_FHA_dom_sf"/>
</dbReference>
<evidence type="ECO:0000259" key="11">
    <source>
        <dbReference type="PROSITE" id="PS51076"/>
    </source>
</evidence>
<dbReference type="SUPFAM" id="SSF49879">
    <property type="entry name" value="SMAD/FHA domain"/>
    <property type="match status" value="1"/>
</dbReference>
<evidence type="ECO:0000256" key="7">
    <source>
        <dbReference type="ARBA" id="ARBA00023242"/>
    </source>
</evidence>
<dbReference type="GO" id="GO:0046872">
    <property type="term" value="F:metal ion binding"/>
    <property type="evidence" value="ECO:0007669"/>
    <property type="project" value="UniProtKB-KW"/>
</dbReference>
<dbReference type="GO" id="GO:0007179">
    <property type="term" value="P:transforming growth factor beta receptor signaling pathway"/>
    <property type="evidence" value="ECO:0007669"/>
    <property type="project" value="TreeGrafter"/>
</dbReference>
<evidence type="ECO:0000256" key="4">
    <source>
        <dbReference type="ARBA" id="ARBA00022833"/>
    </source>
</evidence>
<dbReference type="InterPro" id="IPR017855">
    <property type="entry name" value="SMAD-like_dom_sf"/>
</dbReference>
<comment type="caution">
    <text evidence="12">The sequence shown here is derived from an EMBL/GenBank/DDBJ whole genome shotgun (WGS) entry which is preliminary data.</text>
</comment>
<keyword evidence="6 8" id="KW-0804">Transcription</keyword>
<dbReference type="Gene3D" id="3.90.520.10">
    <property type="entry name" value="SMAD MH1 domain"/>
    <property type="match status" value="1"/>
</dbReference>
<dbReference type="InterPro" id="IPR013019">
    <property type="entry name" value="MAD_homology_MH1"/>
</dbReference>
<dbReference type="Proteomes" id="UP001356427">
    <property type="component" value="Unassembled WGS sequence"/>
</dbReference>
<protein>
    <recommendedName>
        <fullName evidence="8">Mothers against decapentaplegic homolog</fullName>
        <shortName evidence="8">MAD homolog</shortName>
        <shortName evidence="8">Mothers against DPP homolog</shortName>
    </recommendedName>
    <alternativeName>
        <fullName evidence="8">SMAD family member</fullName>
    </alternativeName>
</protein>
<dbReference type="GO" id="GO:0005737">
    <property type="term" value="C:cytoplasm"/>
    <property type="evidence" value="ECO:0007669"/>
    <property type="project" value="UniProtKB-SubCell"/>
</dbReference>
<dbReference type="GO" id="GO:0009653">
    <property type="term" value="P:anatomical structure morphogenesis"/>
    <property type="evidence" value="ECO:0007669"/>
    <property type="project" value="TreeGrafter"/>
</dbReference>
<keyword evidence="2 8" id="KW-0963">Cytoplasm</keyword>
<dbReference type="GO" id="GO:0030154">
    <property type="term" value="P:cell differentiation"/>
    <property type="evidence" value="ECO:0007669"/>
    <property type="project" value="TreeGrafter"/>
</dbReference>
<evidence type="ECO:0000259" key="10">
    <source>
        <dbReference type="PROSITE" id="PS51075"/>
    </source>
</evidence>
<gene>
    <name evidence="12" type="ORF">J4Q44_G00245620</name>
</gene>
<dbReference type="GO" id="GO:0003002">
    <property type="term" value="P:regionalization"/>
    <property type="evidence" value="ECO:0007669"/>
    <property type="project" value="UniProtKB-ARBA"/>
</dbReference>
<dbReference type="InterPro" id="IPR001132">
    <property type="entry name" value="SMAD_dom_Dwarfin-type"/>
</dbReference>
<evidence type="ECO:0000256" key="8">
    <source>
        <dbReference type="RuleBase" id="RU361195"/>
    </source>
</evidence>
<dbReference type="Gene3D" id="2.60.200.10">
    <property type="match status" value="1"/>
</dbReference>
<organism evidence="12 13">
    <name type="scientific">Coregonus suidteri</name>
    <dbReference type="NCBI Taxonomy" id="861788"/>
    <lineage>
        <taxon>Eukaryota</taxon>
        <taxon>Metazoa</taxon>
        <taxon>Chordata</taxon>
        <taxon>Craniata</taxon>
        <taxon>Vertebrata</taxon>
        <taxon>Euteleostomi</taxon>
        <taxon>Actinopterygii</taxon>
        <taxon>Neopterygii</taxon>
        <taxon>Teleostei</taxon>
        <taxon>Protacanthopterygii</taxon>
        <taxon>Salmoniformes</taxon>
        <taxon>Salmonidae</taxon>
        <taxon>Coregoninae</taxon>
        <taxon>Coregonus</taxon>
    </lineage>
</organism>
<keyword evidence="4" id="KW-0862">Zinc</keyword>
<evidence type="ECO:0000256" key="1">
    <source>
        <dbReference type="ARBA" id="ARBA00005545"/>
    </source>
</evidence>
<dbReference type="GO" id="GO:0009880">
    <property type="term" value="P:embryonic pattern specification"/>
    <property type="evidence" value="ECO:0007669"/>
    <property type="project" value="UniProtKB-ARBA"/>
</dbReference>